<keyword evidence="3" id="KW-1185">Reference proteome</keyword>
<gene>
    <name evidence="2" type="ORF">HXX76_007957</name>
</gene>
<accession>A0A835VYR0</accession>
<dbReference type="OrthoDB" id="530589at2759"/>
<feature type="compositionally biased region" description="Low complexity" evidence="1">
    <location>
        <begin position="168"/>
        <end position="178"/>
    </location>
</feature>
<evidence type="ECO:0000256" key="1">
    <source>
        <dbReference type="SAM" id="MobiDB-lite"/>
    </source>
</evidence>
<name>A0A835VYR0_CHLIN</name>
<dbReference type="AlphaFoldDB" id="A0A835VYR0"/>
<dbReference type="Proteomes" id="UP000650467">
    <property type="component" value="Unassembled WGS sequence"/>
</dbReference>
<reference evidence="2" key="1">
    <citation type="journal article" date="2020" name="bioRxiv">
        <title>Comparative genomics of Chlamydomonas.</title>
        <authorList>
            <person name="Craig R.J."/>
            <person name="Hasan A.R."/>
            <person name="Ness R.W."/>
            <person name="Keightley P.D."/>
        </authorList>
    </citation>
    <scope>NUCLEOTIDE SEQUENCE</scope>
    <source>
        <strain evidence="2">SAG 7.73</strain>
    </source>
</reference>
<sequence length="225" mass="24131">MAEAREVLAAWDRNVGALLDRALSLNENAPAAPMLLDAVGPPVYARRMYKLVALDADGVPTSIYDGATKYYPGVTVFNNAQPDHCGGLYVYPSYEECLRAGARGFPRASRLAHAPRAIAVVLAWNHDGSRLPVSYGAKKAYSYLQLADLLPLPPTWAVTSAAATADMAQGSPGASASPRPRRPITLRSQPGTPESVAKAQANTIRLELEVADMEQQLRMARSVLS</sequence>
<comment type="caution">
    <text evidence="2">The sequence shown here is derived from an EMBL/GenBank/DDBJ whole genome shotgun (WGS) entry which is preliminary data.</text>
</comment>
<evidence type="ECO:0000313" key="3">
    <source>
        <dbReference type="Proteomes" id="UP000650467"/>
    </source>
</evidence>
<proteinExistence type="predicted"/>
<feature type="region of interest" description="Disordered" evidence="1">
    <location>
        <begin position="168"/>
        <end position="194"/>
    </location>
</feature>
<dbReference type="EMBL" id="JAEHOC010000017">
    <property type="protein sequence ID" value="KAG2434232.1"/>
    <property type="molecule type" value="Genomic_DNA"/>
</dbReference>
<evidence type="ECO:0000313" key="2">
    <source>
        <dbReference type="EMBL" id="KAG2434232.1"/>
    </source>
</evidence>
<organism evidence="2 3">
    <name type="scientific">Chlamydomonas incerta</name>
    <dbReference type="NCBI Taxonomy" id="51695"/>
    <lineage>
        <taxon>Eukaryota</taxon>
        <taxon>Viridiplantae</taxon>
        <taxon>Chlorophyta</taxon>
        <taxon>core chlorophytes</taxon>
        <taxon>Chlorophyceae</taxon>
        <taxon>CS clade</taxon>
        <taxon>Chlamydomonadales</taxon>
        <taxon>Chlamydomonadaceae</taxon>
        <taxon>Chlamydomonas</taxon>
    </lineage>
</organism>
<protein>
    <submittedName>
        <fullName evidence="2">Uncharacterized protein</fullName>
    </submittedName>
</protein>